<dbReference type="GO" id="GO:0000932">
    <property type="term" value="C:P-body"/>
    <property type="evidence" value="ECO:0007669"/>
    <property type="project" value="TreeGrafter"/>
</dbReference>
<feature type="domain" description="RNB" evidence="2">
    <location>
        <begin position="146"/>
        <end position="393"/>
    </location>
</feature>
<dbReference type="Pfam" id="PF00773">
    <property type="entry name" value="RNB"/>
    <property type="match status" value="2"/>
</dbReference>
<dbReference type="InterPro" id="IPR022966">
    <property type="entry name" value="RNase_II/R_CS"/>
</dbReference>
<dbReference type="PROSITE" id="PS01175">
    <property type="entry name" value="RIBONUCLEASE_II"/>
    <property type="match status" value="1"/>
</dbReference>
<dbReference type="FunFam" id="2.40.50.700:FF:000005">
    <property type="entry name" value="DIS3-like exonuclease 2"/>
    <property type="match status" value="1"/>
</dbReference>
<evidence type="ECO:0000313" key="4">
    <source>
        <dbReference type="Proteomes" id="UP001151752"/>
    </source>
</evidence>
<comment type="caution">
    <text evidence="3">The sequence shown here is derived from an EMBL/GenBank/DDBJ whole genome shotgun (WGS) entry which is preliminary data.</text>
</comment>
<protein>
    <submittedName>
        <fullName evidence="3">RIBONUCLEASE</fullName>
    </submittedName>
</protein>
<feature type="chain" id="PRO_5040463457" evidence="1">
    <location>
        <begin position="17"/>
        <end position="612"/>
    </location>
</feature>
<dbReference type="PANTHER" id="PTHR23355">
    <property type="entry name" value="RIBONUCLEASE"/>
    <property type="match status" value="1"/>
</dbReference>
<dbReference type="AlphaFoldDB" id="A0A9Q0P4Y4"/>
<dbReference type="Pfam" id="PF17849">
    <property type="entry name" value="OB_Dis3"/>
    <property type="match status" value="1"/>
</dbReference>
<evidence type="ECO:0000256" key="1">
    <source>
        <dbReference type="SAM" id="SignalP"/>
    </source>
</evidence>
<dbReference type="InterPro" id="IPR012340">
    <property type="entry name" value="NA-bd_OB-fold"/>
</dbReference>
<reference evidence="3" key="1">
    <citation type="submission" date="2022-11" db="EMBL/GenBank/DDBJ databases">
        <authorList>
            <person name="Hyden B.L."/>
            <person name="Feng K."/>
            <person name="Yates T."/>
            <person name="Jawdy S."/>
            <person name="Smart L.B."/>
            <person name="Muchero W."/>
        </authorList>
    </citation>
    <scope>NUCLEOTIDE SEQUENCE</scope>
    <source>
        <tissue evidence="3">Shoot tip</tissue>
    </source>
</reference>
<feature type="signal peptide" evidence="1">
    <location>
        <begin position="1"/>
        <end position="16"/>
    </location>
</feature>
<dbReference type="GO" id="GO:0000175">
    <property type="term" value="F:3'-5'-RNA exonuclease activity"/>
    <property type="evidence" value="ECO:0007669"/>
    <property type="project" value="TreeGrafter"/>
</dbReference>
<evidence type="ECO:0000259" key="2">
    <source>
        <dbReference type="SMART" id="SM00955"/>
    </source>
</evidence>
<keyword evidence="1" id="KW-0732">Signal</keyword>
<dbReference type="InterPro" id="IPR050180">
    <property type="entry name" value="RNR_Ribonuclease"/>
</dbReference>
<dbReference type="GO" id="GO:0006402">
    <property type="term" value="P:mRNA catabolic process"/>
    <property type="evidence" value="ECO:0007669"/>
    <property type="project" value="TreeGrafter"/>
</dbReference>
<dbReference type="SUPFAM" id="SSF50249">
    <property type="entry name" value="Nucleic acid-binding proteins"/>
    <property type="match status" value="1"/>
</dbReference>
<dbReference type="PANTHER" id="PTHR23355:SF9">
    <property type="entry name" value="DIS3-LIKE EXONUCLEASE 2"/>
    <property type="match status" value="1"/>
</dbReference>
<dbReference type="Gene3D" id="2.40.50.700">
    <property type="match status" value="1"/>
</dbReference>
<proteinExistence type="predicted"/>
<dbReference type="InterPro" id="IPR041505">
    <property type="entry name" value="Dis3_CSD2"/>
</dbReference>
<dbReference type="Proteomes" id="UP001151752">
    <property type="component" value="Chromosome 5"/>
</dbReference>
<name>A0A9Q0P4Y4_9ROSI</name>
<dbReference type="GO" id="GO:0003723">
    <property type="term" value="F:RNA binding"/>
    <property type="evidence" value="ECO:0007669"/>
    <property type="project" value="InterPro"/>
</dbReference>
<dbReference type="SMART" id="SM00955">
    <property type="entry name" value="RNB"/>
    <property type="match status" value="1"/>
</dbReference>
<gene>
    <name evidence="3" type="ORF">OIU74_020044</name>
</gene>
<accession>A0A9Q0P4Y4</accession>
<organism evidence="3 4">
    <name type="scientific">Salix koriyanagi</name>
    <dbReference type="NCBI Taxonomy" id="2511006"/>
    <lineage>
        <taxon>Eukaryota</taxon>
        <taxon>Viridiplantae</taxon>
        <taxon>Streptophyta</taxon>
        <taxon>Embryophyta</taxon>
        <taxon>Tracheophyta</taxon>
        <taxon>Spermatophyta</taxon>
        <taxon>Magnoliopsida</taxon>
        <taxon>eudicotyledons</taxon>
        <taxon>Gunneridae</taxon>
        <taxon>Pentapetalae</taxon>
        <taxon>rosids</taxon>
        <taxon>fabids</taxon>
        <taxon>Malpighiales</taxon>
        <taxon>Salicaceae</taxon>
        <taxon>Saliceae</taxon>
        <taxon>Salix</taxon>
    </lineage>
</organism>
<evidence type="ECO:0000313" key="3">
    <source>
        <dbReference type="EMBL" id="KAJ6681691.1"/>
    </source>
</evidence>
<sequence length="612" mass="69301">MLLLAFSMLSSGFTTGKVVKKDAKKNKSLLSISNCEYIEIMPTDPRFPKLMVLVSCLPDCIKKRLDDEDETVEMELVAAQIDNWSDESPFPEAHISYIFGQGSEMESQINAILHENAIRCSEFFPESLSCLPSNTWEVPKEEFQNRRDLRNLCIYTIDPYSATDLDDALSVQRLPDGLVRVGVHISDVSYFVLPDTTLDIEAQLRSTSVYMLQRKSTNIAGIGRTVIRSCCQLSYEHAQDIVDGMIDAETCNNFRDDLPQLHGHFEWADLESSNFVFLFDEYGIPYDNTLRERKDSNFLVEEFMILANRTAAEIISRAFPDSALLRRHPEPNIQKLREPMQLATYFCSGDLKDNMNDWGHYALAVPLYTHFTSPLRRYPDIVVHRTLAAAIEAEQLYMMNRRMSHKVRPGREALSAAALKHGIPCTELLTDIAAYSNERKLASRHVKEASRHIKDACDNLYMFSLSDARVLGLGPRFMTIYIHKLAIEKRIYYDEVDGLTSEWLEATSTLVLNTCASKWSVRRAGPGYYRALDEVAWVINPCDHNLEPDMESTQGCGVAQHSDPILKSEIDPFVFPLTVRLLSTIPVALHATGGDDGPLNIGARLFMSSYFT</sequence>
<dbReference type="EMBL" id="JAPFFM010000020">
    <property type="protein sequence ID" value="KAJ6681691.1"/>
    <property type="molecule type" value="Genomic_DNA"/>
</dbReference>
<keyword evidence="4" id="KW-1185">Reference proteome</keyword>
<reference evidence="3" key="2">
    <citation type="journal article" date="2023" name="Int. J. Mol. Sci.">
        <title>De Novo Assembly and Annotation of 11 Diverse Shrub Willow (Salix) Genomes Reveals Novel Gene Organization in Sex-Linked Regions.</title>
        <authorList>
            <person name="Hyden B."/>
            <person name="Feng K."/>
            <person name="Yates T.B."/>
            <person name="Jawdy S."/>
            <person name="Cereghino C."/>
            <person name="Smart L.B."/>
            <person name="Muchero W."/>
        </authorList>
    </citation>
    <scope>NUCLEOTIDE SEQUENCE</scope>
    <source>
        <tissue evidence="3">Shoot tip</tissue>
    </source>
</reference>
<dbReference type="InterPro" id="IPR001900">
    <property type="entry name" value="RNase_II/R"/>
</dbReference>